<feature type="region of interest" description="Disordered" evidence="4">
    <location>
        <begin position="542"/>
        <end position="630"/>
    </location>
</feature>
<feature type="region of interest" description="Disordered" evidence="4">
    <location>
        <begin position="304"/>
        <end position="330"/>
    </location>
</feature>
<keyword evidence="7" id="KW-1185">Reference proteome</keyword>
<evidence type="ECO:0000259" key="5">
    <source>
        <dbReference type="PROSITE" id="PS50002"/>
    </source>
</evidence>
<sequence>MEAGSVVRAVFDFCPSVSEELPLFVGDVIEVLAVIDEFWLLGKKEGVTGQFPSSFVELLDVPALKQGEKLFVCTSNFTSQEPGSLTLQRGRSCWGASGFFPSSCVREISLSTFGPRYPYGTMLEMPSYALGQARALMSLSAQLEEELDFREGDVITIVGIPEPGWFEGELGGRRGIFPEGFVELLGPLKTKGNPEDLGSSEIHSVNGVKDAYPQEEQRVWSDREELPGPYGIALYQFQALESAELDFEVGDRIRIVGVLDDGWLEGELKGRRGIFPHRFVRLEEGSPPSRKKWELGCPLKAVGPVASSPHKADSPAIWEGPEWSPVSSEEKLSHLPVGTGDVLEDSEFQQDEMPNHQNEAFLEPLSSGMSGDPPVDSAKAVNGVANKTQPPIQPKNQPCGQVSRPESSQSRRASWGYNEACSPPEQDGEIHSLSHENTLCEDLAPCSDVQWQKPISRSSSFSGSHEGLDTWPVCRGTWAEGPQGVLHGESCGDLDSKLTEQLAQFEQSLANPTGQASYITPQQDNISRHFSILDFSSEKDIVRGSVEHTPQRRKVLRPPPPRPSTPVSAPLHSPAGQTPQNVPCPQVHPTSMRPSRPAPLPPAGSQRKTPASAKLRSEVKERSGSTDESGNASQYLFLMKRIQELEQELDVYRKTRTEVSAMLERPQNELVRAETLENLDFCDCKISSLNLELQEVKVCQQYPGAEGDCKGIEPHWGSRWGGSGLGHTKNMCTYPEARNRKEYPGQRLHLRVPSWEYEDYNIVSRGESAQGQNGIDYDWDKKRRTRELYGTTRPVGRTCGRSRNGEMWYRDHEMAHVCQEYRKTGTQIVDRRRTNRTNPYIECVTVDRVHLDVDGYCTDCEKASSRAAYRKNHNSYKDRLHLDADFRALRNGDSPEINHWKKGSDNKDYQKEDELYSLDFDYMKSSDKYVEHSKTDKKFCKKQERHGDPHCAQNSKGTSESYLVDDTNLFFASEDLVSSSMGCKSSNQRLEPRYESAKWQFVGNSESGEIETVADQSRTPVLQVWNGGCPRTRAGRSDWSLDWEDEAGWAGGTEAWQRNSCYRRTAPSALRHHVKAKQGRCAGKKGTVERRLFMF</sequence>
<dbReference type="InterPro" id="IPR035819">
    <property type="entry name" value="DNMBP_SH3_N3"/>
</dbReference>
<feature type="domain" description="SH3" evidence="5">
    <location>
        <begin position="226"/>
        <end position="285"/>
    </location>
</feature>
<dbReference type="EMBL" id="JAIPUX010001880">
    <property type="protein sequence ID" value="KAH0623851.1"/>
    <property type="molecule type" value="Genomic_DNA"/>
</dbReference>
<feature type="coiled-coil region" evidence="3">
    <location>
        <begin position="635"/>
        <end position="662"/>
    </location>
</feature>
<evidence type="ECO:0000313" key="6">
    <source>
        <dbReference type="EMBL" id="KAH0623851.1"/>
    </source>
</evidence>
<dbReference type="InterPro" id="IPR001452">
    <property type="entry name" value="SH3_domain"/>
</dbReference>
<dbReference type="Pfam" id="PF14604">
    <property type="entry name" value="SH3_9"/>
    <property type="match status" value="3"/>
</dbReference>
<feature type="region of interest" description="Disordered" evidence="4">
    <location>
        <begin position="387"/>
        <end position="416"/>
    </location>
</feature>
<evidence type="ECO:0000256" key="3">
    <source>
        <dbReference type="SAM" id="Coils"/>
    </source>
</evidence>
<dbReference type="SUPFAM" id="SSF50044">
    <property type="entry name" value="SH3-domain"/>
    <property type="match status" value="4"/>
</dbReference>
<protein>
    <recommendedName>
        <fullName evidence="5">SH3 domain-containing protein</fullName>
    </recommendedName>
</protein>
<feature type="compositionally biased region" description="Basic and acidic residues" evidence="4">
    <location>
        <begin position="615"/>
        <end position="625"/>
    </location>
</feature>
<gene>
    <name evidence="6" type="ORF">JD844_007020</name>
</gene>
<feature type="compositionally biased region" description="Polar residues" evidence="4">
    <location>
        <begin position="575"/>
        <end position="593"/>
    </location>
</feature>
<feature type="domain" description="SH3" evidence="5">
    <location>
        <begin position="2"/>
        <end position="61"/>
    </location>
</feature>
<dbReference type="InterPro" id="IPR051492">
    <property type="entry name" value="Dynamin-Rho_GEF"/>
</dbReference>
<dbReference type="PROSITE" id="PS50002">
    <property type="entry name" value="SH3"/>
    <property type="match status" value="3"/>
</dbReference>
<dbReference type="InterPro" id="IPR035817">
    <property type="entry name" value="DNMBP_SH3_N1"/>
</dbReference>
<name>A0ABQ7T2X8_PHRPL</name>
<dbReference type="PANTHER" id="PTHR22834:SF19">
    <property type="entry name" value="DYNAMIN-BINDING PROTEIN"/>
    <property type="match status" value="1"/>
</dbReference>
<feature type="compositionally biased region" description="Polar residues" evidence="4">
    <location>
        <begin position="387"/>
        <end position="412"/>
    </location>
</feature>
<dbReference type="CDD" id="cd11796">
    <property type="entry name" value="SH3_DNMBP_N3"/>
    <property type="match status" value="1"/>
</dbReference>
<evidence type="ECO:0000313" key="7">
    <source>
        <dbReference type="Proteomes" id="UP000826234"/>
    </source>
</evidence>
<keyword evidence="3" id="KW-0175">Coiled coil</keyword>
<accession>A0ABQ7T2X8</accession>
<organism evidence="6 7">
    <name type="scientific">Phrynosoma platyrhinos</name>
    <name type="common">Desert horned lizard</name>
    <dbReference type="NCBI Taxonomy" id="52577"/>
    <lineage>
        <taxon>Eukaryota</taxon>
        <taxon>Metazoa</taxon>
        <taxon>Chordata</taxon>
        <taxon>Craniata</taxon>
        <taxon>Vertebrata</taxon>
        <taxon>Euteleostomi</taxon>
        <taxon>Lepidosauria</taxon>
        <taxon>Squamata</taxon>
        <taxon>Bifurcata</taxon>
        <taxon>Unidentata</taxon>
        <taxon>Episquamata</taxon>
        <taxon>Toxicofera</taxon>
        <taxon>Iguania</taxon>
        <taxon>Phrynosomatidae</taxon>
        <taxon>Phrynosomatinae</taxon>
        <taxon>Phrynosoma</taxon>
    </lineage>
</organism>
<comment type="caution">
    <text evidence="6">The sequence shown here is derived from an EMBL/GenBank/DDBJ whole genome shotgun (WGS) entry which is preliminary data.</text>
</comment>
<evidence type="ECO:0000256" key="2">
    <source>
        <dbReference type="PROSITE-ProRule" id="PRU00192"/>
    </source>
</evidence>
<dbReference type="Proteomes" id="UP000826234">
    <property type="component" value="Unassembled WGS sequence"/>
</dbReference>
<dbReference type="CDD" id="cd11794">
    <property type="entry name" value="SH3_DNMBP_N1"/>
    <property type="match status" value="1"/>
</dbReference>
<feature type="domain" description="SH3" evidence="5">
    <location>
        <begin position="128"/>
        <end position="187"/>
    </location>
</feature>
<dbReference type="SMART" id="SM00326">
    <property type="entry name" value="SH3"/>
    <property type="match status" value="3"/>
</dbReference>
<dbReference type="Gene3D" id="2.30.30.40">
    <property type="entry name" value="SH3 Domains"/>
    <property type="match status" value="3"/>
</dbReference>
<dbReference type="InterPro" id="IPR036028">
    <property type="entry name" value="SH3-like_dom_sf"/>
</dbReference>
<proteinExistence type="predicted"/>
<keyword evidence="1 2" id="KW-0728">SH3 domain</keyword>
<dbReference type="PRINTS" id="PR00499">
    <property type="entry name" value="P67PHOX"/>
</dbReference>
<reference evidence="6 7" key="1">
    <citation type="journal article" date="2022" name="Gigascience">
        <title>A chromosome-level genome assembly and annotation of the desert horned lizard, Phrynosoma platyrhinos, provides insight into chromosomal rearrangements among reptiles.</title>
        <authorList>
            <person name="Koochekian N."/>
            <person name="Ascanio A."/>
            <person name="Farleigh K."/>
            <person name="Card D.C."/>
            <person name="Schield D.R."/>
            <person name="Castoe T.A."/>
            <person name="Jezkova T."/>
        </authorList>
    </citation>
    <scope>NUCLEOTIDE SEQUENCE [LARGE SCALE GENOMIC DNA]</scope>
    <source>
        <strain evidence="6">NK-2021</strain>
    </source>
</reference>
<evidence type="ECO:0000256" key="1">
    <source>
        <dbReference type="ARBA" id="ARBA00022443"/>
    </source>
</evidence>
<evidence type="ECO:0000256" key="4">
    <source>
        <dbReference type="SAM" id="MobiDB-lite"/>
    </source>
</evidence>
<dbReference type="PANTHER" id="PTHR22834">
    <property type="entry name" value="NUCLEAR FUSION PROTEIN FUS2"/>
    <property type="match status" value="1"/>
</dbReference>